<dbReference type="GeneID" id="28817500"/>
<sequence>MAGVRGGWLELGMTSLTLRRGNGPGKRLLMKQSIMEYKELRDEVYQFTSTNHDSHATLSLEQVDDRQISEPATVRATNSIVVSSFCASPNRSAVRSSQSHQQHQKPKASVGIKSIMASHPFCWIRPHSRILASQCHAMPCIRFASAFALRRSHRYVSAIMGPYLMLDQHTPQQKSIGSLIYANTASLFHPPKADINA</sequence>
<gene>
    <name evidence="1" type="ORF">LY89DRAFT_472281</name>
</gene>
<accession>A0A194XJ36</accession>
<dbReference type="Proteomes" id="UP000070700">
    <property type="component" value="Unassembled WGS sequence"/>
</dbReference>
<proteinExistence type="predicted"/>
<keyword evidence="2" id="KW-1185">Reference proteome</keyword>
<organism evidence="1 2">
    <name type="scientific">Mollisia scopiformis</name>
    <name type="common">Conifer needle endophyte fungus</name>
    <name type="synonym">Phialocephala scopiformis</name>
    <dbReference type="NCBI Taxonomy" id="149040"/>
    <lineage>
        <taxon>Eukaryota</taxon>
        <taxon>Fungi</taxon>
        <taxon>Dikarya</taxon>
        <taxon>Ascomycota</taxon>
        <taxon>Pezizomycotina</taxon>
        <taxon>Leotiomycetes</taxon>
        <taxon>Helotiales</taxon>
        <taxon>Mollisiaceae</taxon>
        <taxon>Mollisia</taxon>
    </lineage>
</organism>
<dbReference type="RefSeq" id="XP_018074491.1">
    <property type="nucleotide sequence ID" value="XM_018207774.1"/>
</dbReference>
<dbReference type="InParanoid" id="A0A194XJ36"/>
<dbReference type="AlphaFoldDB" id="A0A194XJ36"/>
<evidence type="ECO:0000313" key="2">
    <source>
        <dbReference type="Proteomes" id="UP000070700"/>
    </source>
</evidence>
<dbReference type="KEGG" id="psco:LY89DRAFT_472281"/>
<name>A0A194XJ36_MOLSC</name>
<reference evidence="1 2" key="1">
    <citation type="submission" date="2015-10" db="EMBL/GenBank/DDBJ databases">
        <title>Full genome of DAOMC 229536 Phialocephala scopiformis, a fungal endophyte of spruce producing the potent anti-insectan compound rugulosin.</title>
        <authorList>
            <consortium name="DOE Joint Genome Institute"/>
            <person name="Walker A.K."/>
            <person name="Frasz S.L."/>
            <person name="Seifert K.A."/>
            <person name="Miller J.D."/>
            <person name="Mondo S.J."/>
            <person name="Labutti K."/>
            <person name="Lipzen A."/>
            <person name="Dockter R."/>
            <person name="Kennedy M."/>
            <person name="Grigoriev I.V."/>
            <person name="Spatafora J.W."/>
        </authorList>
    </citation>
    <scope>NUCLEOTIDE SEQUENCE [LARGE SCALE GENOMIC DNA]</scope>
    <source>
        <strain evidence="1 2">CBS 120377</strain>
    </source>
</reference>
<dbReference type="EMBL" id="KQ947410">
    <property type="protein sequence ID" value="KUJ20136.1"/>
    <property type="molecule type" value="Genomic_DNA"/>
</dbReference>
<evidence type="ECO:0000313" key="1">
    <source>
        <dbReference type="EMBL" id="KUJ20136.1"/>
    </source>
</evidence>
<protein>
    <submittedName>
        <fullName evidence="1">Uncharacterized protein</fullName>
    </submittedName>
</protein>